<feature type="binding site" evidence="9">
    <location>
        <position position="39"/>
    </location>
    <ligand>
        <name>NADPH</name>
        <dbReference type="ChEBI" id="CHEBI:57783"/>
    </ligand>
</feature>
<feature type="binding site" evidence="9">
    <location>
        <position position="244"/>
    </location>
    <ligand>
        <name>Mn(2+)</name>
        <dbReference type="ChEBI" id="CHEBI:29035"/>
    </ligand>
</feature>
<comment type="catalytic activity">
    <reaction evidence="8">
        <text>2-C-methyl-D-erythritol 4-phosphate + NADP(+) = 1-deoxy-D-xylulose 5-phosphate + NADPH + H(+)</text>
        <dbReference type="Rhea" id="RHEA:13717"/>
        <dbReference type="ChEBI" id="CHEBI:15378"/>
        <dbReference type="ChEBI" id="CHEBI:57783"/>
        <dbReference type="ChEBI" id="CHEBI:57792"/>
        <dbReference type="ChEBI" id="CHEBI:58262"/>
        <dbReference type="ChEBI" id="CHEBI:58349"/>
        <dbReference type="EC" id="1.1.1.267"/>
    </reaction>
    <physiologicalReaction direction="right-to-left" evidence="8">
        <dbReference type="Rhea" id="RHEA:13719"/>
    </physiologicalReaction>
</comment>
<dbReference type="Proteomes" id="UP000586722">
    <property type="component" value="Unassembled WGS sequence"/>
</dbReference>
<feature type="binding site" evidence="9">
    <location>
        <position position="148"/>
    </location>
    <ligand>
        <name>1-deoxy-D-xylulose 5-phosphate</name>
        <dbReference type="ChEBI" id="CHEBI:57792"/>
    </ligand>
</feature>
<feature type="binding site" evidence="9">
    <location>
        <position position="149"/>
    </location>
    <ligand>
        <name>NADPH</name>
        <dbReference type="ChEBI" id="CHEBI:57783"/>
    </ligand>
</feature>
<feature type="binding site" evidence="9">
    <location>
        <position position="175"/>
    </location>
    <ligand>
        <name>1-deoxy-D-xylulose 5-phosphate</name>
        <dbReference type="ChEBI" id="CHEBI:57792"/>
    </ligand>
</feature>
<dbReference type="GO" id="GO:0030604">
    <property type="term" value="F:1-deoxy-D-xylulose-5-phosphate reductoisomerase activity"/>
    <property type="evidence" value="ECO:0007669"/>
    <property type="project" value="UniProtKB-UniRule"/>
</dbReference>
<evidence type="ECO:0000313" key="11">
    <source>
        <dbReference type="Proteomes" id="UP000586722"/>
    </source>
</evidence>
<evidence type="ECO:0000256" key="9">
    <source>
        <dbReference type="HAMAP-Rule" id="MF_00183"/>
    </source>
</evidence>
<dbReference type="Gene3D" id="1.10.1740.10">
    <property type="match status" value="1"/>
</dbReference>
<dbReference type="InterPro" id="IPR013512">
    <property type="entry name" value="DXP_reductoisomerase_N"/>
</dbReference>
<dbReference type="AlphaFoldDB" id="A0A7X5F1C3"/>
<evidence type="ECO:0000256" key="7">
    <source>
        <dbReference type="ARBA" id="ARBA00023229"/>
    </source>
</evidence>
<organism evidence="10 11">
    <name type="scientific">Pannonibacter tanglangensis</name>
    <dbReference type="NCBI Taxonomy" id="2750084"/>
    <lineage>
        <taxon>Bacteria</taxon>
        <taxon>Pseudomonadati</taxon>
        <taxon>Pseudomonadota</taxon>
        <taxon>Alphaproteobacteria</taxon>
        <taxon>Hyphomicrobiales</taxon>
        <taxon>Stappiaceae</taxon>
        <taxon>Pannonibacter</taxon>
    </lineage>
</organism>
<feature type="binding site" evidence="9">
    <location>
        <position position="147"/>
    </location>
    <ligand>
        <name>NADPH</name>
        <dbReference type="ChEBI" id="CHEBI:57783"/>
    </ligand>
</feature>
<dbReference type="InterPro" id="IPR036169">
    <property type="entry name" value="DXPR_C_sf"/>
</dbReference>
<comment type="function">
    <text evidence="9">Catalyzes the NADPH-dependent rearrangement and reduction of 1-deoxy-D-xylulose-5-phosphate (DXP) to 2-C-methyl-D-erythritol 4-phosphate (MEP).</text>
</comment>
<keyword evidence="11" id="KW-1185">Reference proteome</keyword>
<evidence type="ECO:0000256" key="8">
    <source>
        <dbReference type="ARBA" id="ARBA00048543"/>
    </source>
</evidence>
<feature type="binding site" evidence="9">
    <location>
        <position position="228"/>
    </location>
    <ligand>
        <name>NADPH</name>
        <dbReference type="ChEBI" id="CHEBI:57783"/>
    </ligand>
</feature>
<gene>
    <name evidence="9" type="primary">dxr</name>
    <name evidence="10" type="ORF">GWI72_06795</name>
</gene>
<feature type="binding site" evidence="9">
    <location>
        <position position="37"/>
    </location>
    <ligand>
        <name>NADPH</name>
        <dbReference type="ChEBI" id="CHEBI:57783"/>
    </ligand>
</feature>
<evidence type="ECO:0000256" key="2">
    <source>
        <dbReference type="ARBA" id="ARBA00006825"/>
    </source>
</evidence>
<feature type="binding site" evidence="9">
    <location>
        <position position="244"/>
    </location>
    <ligand>
        <name>1-deoxy-D-xylulose 5-phosphate</name>
        <dbReference type="ChEBI" id="CHEBI:57792"/>
    </ligand>
</feature>
<dbReference type="EC" id="1.1.1.267" evidence="9"/>
<dbReference type="SUPFAM" id="SSF69055">
    <property type="entry name" value="1-deoxy-D-xylulose-5-phosphate reductoisomerase, C-terminal domain"/>
    <property type="match status" value="1"/>
</dbReference>
<keyword evidence="3 9" id="KW-0479">Metal-binding</keyword>
<feature type="binding site" evidence="9">
    <location>
        <position position="173"/>
    </location>
    <ligand>
        <name>Mn(2+)</name>
        <dbReference type="ChEBI" id="CHEBI:29035"/>
    </ligand>
</feature>
<comment type="similarity">
    <text evidence="2 9">Belongs to the DXR family.</text>
</comment>
<dbReference type="UniPathway" id="UPA00056">
    <property type="reaction ID" value="UER00092"/>
</dbReference>
<dbReference type="GO" id="GO:0070402">
    <property type="term" value="F:NADPH binding"/>
    <property type="evidence" value="ECO:0007669"/>
    <property type="project" value="InterPro"/>
</dbReference>
<keyword evidence="6 9" id="KW-0464">Manganese</keyword>
<comment type="pathway">
    <text evidence="1 9">Isoprenoid biosynthesis; isopentenyl diphosphate biosynthesis via DXP pathway; isopentenyl diphosphate from 1-deoxy-D-xylulose 5-phosphate: step 1/6.</text>
</comment>
<feature type="binding site" evidence="9">
    <location>
        <position position="240"/>
    </location>
    <ligand>
        <name>1-deoxy-D-xylulose 5-phosphate</name>
        <dbReference type="ChEBI" id="CHEBI:57792"/>
    </ligand>
</feature>
<keyword evidence="4 9" id="KW-0521">NADP</keyword>
<dbReference type="PIRSF" id="PIRSF006205">
    <property type="entry name" value="Dxp_reductismrs"/>
    <property type="match status" value="1"/>
</dbReference>
<dbReference type="SUPFAM" id="SSF51735">
    <property type="entry name" value="NAD(P)-binding Rossmann-fold domains"/>
    <property type="match status" value="1"/>
</dbReference>
<evidence type="ECO:0000256" key="4">
    <source>
        <dbReference type="ARBA" id="ARBA00022857"/>
    </source>
</evidence>
<feature type="binding site" evidence="9">
    <location>
        <position position="235"/>
    </location>
    <ligand>
        <name>1-deoxy-D-xylulose 5-phosphate</name>
        <dbReference type="ChEBI" id="CHEBI:57792"/>
    </ligand>
</feature>
<dbReference type="PANTHER" id="PTHR30525">
    <property type="entry name" value="1-DEOXY-D-XYLULOSE 5-PHOSPHATE REDUCTOISOMERASE"/>
    <property type="match status" value="1"/>
</dbReference>
<dbReference type="InterPro" id="IPR026877">
    <property type="entry name" value="DXPR_C"/>
</dbReference>
<evidence type="ECO:0000256" key="5">
    <source>
        <dbReference type="ARBA" id="ARBA00023002"/>
    </source>
</evidence>
<sequence>MDVTPTNSFVSAAPGQPVLPLSRDGRRTRLVILGATGSIGKSTLDIVRHHPDRFEVVALAAGRRAGELAALAREFNVRFAALAEAAAGEELDAALAGSGIANGAGPAALHDAALHPADIVVAGIVGAAGLAPTFAALQAGRTIALANKECLVCAGDLFMAEARRQGLSVLPMDSEHNAIFQVLESRNLAEVERVVLTASGGPFRQLSLDEMRHVSPAQALKHPNWDMGSRITIDSATLMNKGLEVIEASHLFPLAHDQLDVLVHPQSVIHGMVQYRDGSLLAQLGSPDMRTPIAHCLAWPHRLDLPVARLDLARLATLTFEAPDLTRFPALGLALDAMRAGGGAPAALNAADEEAVAAFLAGRIGFLDIAAVVADVLDALAASGDLAAPESVAAVLSLDSTARRAAQAAIIRRAR</sequence>
<dbReference type="HAMAP" id="MF_00183">
    <property type="entry name" value="DXP_reductoisom"/>
    <property type="match status" value="1"/>
</dbReference>
<comment type="caution">
    <text evidence="9">Lacks conserved residue(s) required for the propagation of feature annotation.</text>
</comment>
<dbReference type="SUPFAM" id="SSF55347">
    <property type="entry name" value="Glyceraldehyde-3-phosphate dehydrogenase-like, C-terminal domain"/>
    <property type="match status" value="1"/>
</dbReference>
<feature type="binding site" evidence="9">
    <location>
        <position position="175"/>
    </location>
    <ligand>
        <name>Mn(2+)</name>
        <dbReference type="ChEBI" id="CHEBI:29035"/>
    </ligand>
</feature>
<feature type="binding site" evidence="9">
    <location>
        <position position="38"/>
    </location>
    <ligand>
        <name>NADPH</name>
        <dbReference type="ChEBI" id="CHEBI:57783"/>
    </ligand>
</feature>
<feature type="binding site" evidence="9">
    <location>
        <position position="199"/>
    </location>
    <ligand>
        <name>1-deoxy-D-xylulose 5-phosphate</name>
        <dbReference type="ChEBI" id="CHEBI:57792"/>
    </ligand>
</feature>
<dbReference type="Pfam" id="PF02670">
    <property type="entry name" value="DXP_reductoisom"/>
    <property type="match status" value="1"/>
</dbReference>
<dbReference type="Pfam" id="PF13288">
    <property type="entry name" value="DXPR_C"/>
    <property type="match status" value="1"/>
</dbReference>
<dbReference type="NCBIfam" id="NF009114">
    <property type="entry name" value="PRK12464.1"/>
    <property type="match status" value="1"/>
</dbReference>
<dbReference type="InterPro" id="IPR013644">
    <property type="entry name" value="DXP_reductoisomerase_C"/>
</dbReference>
<keyword evidence="5 9" id="KW-0560">Oxidoreductase</keyword>
<dbReference type="PANTHER" id="PTHR30525:SF0">
    <property type="entry name" value="1-DEOXY-D-XYLULOSE 5-PHOSPHATE REDUCTOISOMERASE, CHLOROPLASTIC"/>
    <property type="match status" value="1"/>
</dbReference>
<dbReference type="InterPro" id="IPR003821">
    <property type="entry name" value="DXP_reductoisomerase"/>
</dbReference>
<feature type="binding site" evidence="9">
    <location>
        <position position="36"/>
    </location>
    <ligand>
        <name>NADPH</name>
        <dbReference type="ChEBI" id="CHEBI:57783"/>
    </ligand>
</feature>
<reference evidence="11" key="1">
    <citation type="submission" date="2020-01" db="EMBL/GenBank/DDBJ databases">
        <authorList>
            <person name="Fang Y."/>
            <person name="Sun R."/>
            <person name="Nie L."/>
            <person name="He J."/>
            <person name="Hao L."/>
            <person name="Wang L."/>
            <person name="Su S."/>
            <person name="Lv E."/>
            <person name="Zhang Z."/>
            <person name="Xie R."/>
            <person name="Liu H."/>
        </authorList>
    </citation>
    <scope>NUCLEOTIDE SEQUENCE [LARGE SCALE GENOMIC DNA]</scope>
    <source>
        <strain evidence="11">XCT-53</strain>
    </source>
</reference>
<dbReference type="Gene3D" id="3.40.50.720">
    <property type="entry name" value="NAD(P)-binding Rossmann-like Domain"/>
    <property type="match status" value="1"/>
</dbReference>
<dbReference type="FunFam" id="3.40.50.720:FF:000045">
    <property type="entry name" value="1-deoxy-D-xylulose 5-phosphate reductoisomerase"/>
    <property type="match status" value="1"/>
</dbReference>
<evidence type="ECO:0000256" key="6">
    <source>
        <dbReference type="ARBA" id="ARBA00023211"/>
    </source>
</evidence>
<feature type="binding site" evidence="9">
    <location>
        <position position="241"/>
    </location>
    <ligand>
        <name>1-deoxy-D-xylulose 5-phosphate</name>
        <dbReference type="ChEBI" id="CHEBI:57792"/>
    </ligand>
</feature>
<feature type="binding site" evidence="9">
    <location>
        <position position="63"/>
    </location>
    <ligand>
        <name>NADPH</name>
        <dbReference type="ChEBI" id="CHEBI:57783"/>
    </ligand>
</feature>
<evidence type="ECO:0000256" key="3">
    <source>
        <dbReference type="ARBA" id="ARBA00022723"/>
    </source>
</evidence>
<protein>
    <recommendedName>
        <fullName evidence="9">1-deoxy-D-xylulose 5-phosphate reductoisomerase</fullName>
        <shortName evidence="9">DXP reductoisomerase</shortName>
        <ecNumber evidence="9">1.1.1.267</ecNumber>
    </recommendedName>
    <alternativeName>
        <fullName evidence="9">1-deoxyxylulose-5-phosphate reductoisomerase</fullName>
    </alternativeName>
    <alternativeName>
        <fullName evidence="9">2-C-methyl-D-erythritol 4-phosphate synthase</fullName>
    </alternativeName>
</protein>
<feature type="binding site" evidence="9">
    <location>
        <position position="174"/>
    </location>
    <ligand>
        <name>1-deoxy-D-xylulose 5-phosphate</name>
        <dbReference type="ChEBI" id="CHEBI:57792"/>
    </ligand>
</feature>
<comment type="cofactor">
    <cofactor evidence="9">
        <name>Mg(2+)</name>
        <dbReference type="ChEBI" id="CHEBI:18420"/>
    </cofactor>
    <cofactor evidence="9">
        <name>Mn(2+)</name>
        <dbReference type="ChEBI" id="CHEBI:29035"/>
    </cofactor>
</comment>
<feature type="binding site" evidence="9">
    <location>
        <position position="222"/>
    </location>
    <ligand>
        <name>1-deoxy-D-xylulose 5-phosphate</name>
        <dbReference type="ChEBI" id="CHEBI:57792"/>
    </ligand>
</feature>
<dbReference type="InterPro" id="IPR036291">
    <property type="entry name" value="NAD(P)-bd_dom_sf"/>
</dbReference>
<proteinExistence type="inferred from homology"/>
<dbReference type="EMBL" id="JAABLQ010000001">
    <property type="protein sequence ID" value="NBN77975.1"/>
    <property type="molecule type" value="Genomic_DNA"/>
</dbReference>
<comment type="caution">
    <text evidence="10">The sequence shown here is derived from an EMBL/GenBank/DDBJ whole genome shotgun (WGS) entry which is preliminary data.</text>
</comment>
<dbReference type="GO" id="GO:0051484">
    <property type="term" value="P:isopentenyl diphosphate biosynthetic process, methylerythritol 4-phosphate pathway involved in terpenoid biosynthetic process"/>
    <property type="evidence" value="ECO:0007669"/>
    <property type="project" value="TreeGrafter"/>
</dbReference>
<dbReference type="NCBIfam" id="TIGR00243">
    <property type="entry name" value="Dxr"/>
    <property type="match status" value="1"/>
</dbReference>
<keyword evidence="9" id="KW-0460">Magnesium</keyword>
<keyword evidence="7 9" id="KW-0414">Isoprene biosynthesis</keyword>
<accession>A0A7X5F1C3</accession>
<feature type="binding site" evidence="9">
    <location>
        <position position="62"/>
    </location>
    <ligand>
        <name>NADPH</name>
        <dbReference type="ChEBI" id="CHEBI:57783"/>
    </ligand>
</feature>
<name>A0A7X5F1C3_9HYPH</name>
<evidence type="ECO:0000256" key="1">
    <source>
        <dbReference type="ARBA" id="ARBA00005094"/>
    </source>
</evidence>
<evidence type="ECO:0000313" key="10">
    <source>
        <dbReference type="EMBL" id="NBN77975.1"/>
    </source>
</evidence>
<dbReference type="GO" id="GO:0030145">
    <property type="term" value="F:manganese ion binding"/>
    <property type="evidence" value="ECO:0007669"/>
    <property type="project" value="TreeGrafter"/>
</dbReference>
<dbReference type="Pfam" id="PF08436">
    <property type="entry name" value="DXP_redisom_C"/>
    <property type="match status" value="1"/>
</dbReference>